<dbReference type="PANTHER" id="PTHR14097:SF7">
    <property type="entry name" value="OXIDOREDUCTASE HTATIP2"/>
    <property type="match status" value="1"/>
</dbReference>
<dbReference type="Pfam" id="PF01370">
    <property type="entry name" value="Epimerase"/>
    <property type="match status" value="1"/>
</dbReference>
<keyword evidence="2" id="KW-0472">Membrane</keyword>
<evidence type="ECO:0000259" key="3">
    <source>
        <dbReference type="Pfam" id="PF01370"/>
    </source>
</evidence>
<dbReference type="GeneID" id="57345159"/>
<dbReference type="PANTHER" id="PTHR14097">
    <property type="entry name" value="OXIDOREDUCTASE HTATIP2"/>
    <property type="match status" value="1"/>
</dbReference>
<accession>A0A7Y6NDD9</accession>
<organism evidence="4 5">
    <name type="scientific">Pantoea brenneri</name>
    <dbReference type="NCBI Taxonomy" id="472694"/>
    <lineage>
        <taxon>Bacteria</taxon>
        <taxon>Pseudomonadati</taxon>
        <taxon>Pseudomonadota</taxon>
        <taxon>Gammaproteobacteria</taxon>
        <taxon>Enterobacterales</taxon>
        <taxon>Erwiniaceae</taxon>
        <taxon>Pantoea</taxon>
    </lineage>
</organism>
<feature type="domain" description="NAD-dependent epimerase/dehydratase" evidence="3">
    <location>
        <begin position="4"/>
        <end position="91"/>
    </location>
</feature>
<evidence type="ECO:0000256" key="2">
    <source>
        <dbReference type="ARBA" id="ARBA00023136"/>
    </source>
</evidence>
<dbReference type="Gene3D" id="3.40.50.720">
    <property type="entry name" value="NAD(P)-binding Rossmann-like Domain"/>
    <property type="match status" value="1"/>
</dbReference>
<comment type="subcellular location">
    <subcellularLocation>
        <location evidence="1">Membrane</location>
    </subcellularLocation>
</comment>
<evidence type="ECO:0000256" key="1">
    <source>
        <dbReference type="ARBA" id="ARBA00004370"/>
    </source>
</evidence>
<proteinExistence type="predicted"/>
<sequence>MNRVLLTGATGLVGSHLLRLLIEDPRIDEIIAPTRRALPAMRKVVNPVEADLTDVLGPLQTSLDTVFCCLGTTRKQAGSKQAFIHVDYTLVVDSGLSGLRLGAKQMLAISAHGASRHSPFFYNRVKGEMENALRHQGWPRLTLVRPSLLLGDRAQTRRGESLMAPLFGLLPGNWRSVTARDVARCLHQQAFTPGGDSVTIIESGDIPRHSA</sequence>
<gene>
    <name evidence="4" type="ORF">HU668_08325</name>
</gene>
<dbReference type="EMBL" id="JABWPM010000006">
    <property type="protein sequence ID" value="NUY96463.1"/>
    <property type="molecule type" value="Genomic_DNA"/>
</dbReference>
<dbReference type="GO" id="GO:0016020">
    <property type="term" value="C:membrane"/>
    <property type="evidence" value="ECO:0007669"/>
    <property type="project" value="UniProtKB-SubCell"/>
</dbReference>
<comment type="caution">
    <text evidence="4">The sequence shown here is derived from an EMBL/GenBank/DDBJ whole genome shotgun (WGS) entry which is preliminary data.</text>
</comment>
<reference evidence="4 5" key="1">
    <citation type="submission" date="2020-05" db="EMBL/GenBank/DDBJ databases">
        <title>Whole Genome Sequences of Enterobacteriales Associated with the International Space Station.</title>
        <authorList>
            <person name="Bharadwaj A."/>
            <person name="Daudu R."/>
            <person name="Singh N."/>
            <person name="Wood J."/>
            <person name="Debieu M."/>
            <person name="Mason C."/>
            <person name="Wang C."/>
            <person name="Venkateswaran K."/>
        </authorList>
    </citation>
    <scope>NUCLEOTIDE SEQUENCE [LARGE SCALE GENOMIC DNA]</scope>
    <source>
        <strain evidence="4 5">IF5SW-B1</strain>
    </source>
</reference>
<dbReference type="SUPFAM" id="SSF51735">
    <property type="entry name" value="NAD(P)-binding Rossmann-fold domains"/>
    <property type="match status" value="1"/>
</dbReference>
<evidence type="ECO:0000313" key="5">
    <source>
        <dbReference type="Proteomes" id="UP000566985"/>
    </source>
</evidence>
<name>A0A7Y6NDD9_9GAMM</name>
<dbReference type="RefSeq" id="WP_069728799.1">
    <property type="nucleotide sequence ID" value="NZ_JABWPE010000007.1"/>
</dbReference>
<dbReference type="Proteomes" id="UP000566985">
    <property type="component" value="Unassembled WGS sequence"/>
</dbReference>
<dbReference type="InterPro" id="IPR036291">
    <property type="entry name" value="NAD(P)-bd_dom_sf"/>
</dbReference>
<evidence type="ECO:0000313" key="4">
    <source>
        <dbReference type="EMBL" id="NUY96463.1"/>
    </source>
</evidence>
<dbReference type="AlphaFoldDB" id="A0A7Y6NDD9"/>
<protein>
    <submittedName>
        <fullName evidence="4">NAD(P)H-binding protein</fullName>
    </submittedName>
</protein>
<dbReference type="InterPro" id="IPR001509">
    <property type="entry name" value="Epimerase_deHydtase"/>
</dbReference>